<dbReference type="PANTHER" id="PTHR43056">
    <property type="entry name" value="PEPTIDASE S9 PROLYL OLIGOPEPTIDASE"/>
    <property type="match status" value="1"/>
</dbReference>
<dbReference type="NCBIfam" id="TIGR00976">
    <property type="entry name" value="CocE_NonD"/>
    <property type="match status" value="1"/>
</dbReference>
<dbReference type="InterPro" id="IPR050585">
    <property type="entry name" value="Xaa-Pro_dipeptidyl-ppase/CocE"/>
</dbReference>
<dbReference type="SMART" id="SM00939">
    <property type="entry name" value="PepX_C"/>
    <property type="match status" value="1"/>
</dbReference>
<dbReference type="Gene3D" id="2.60.120.260">
    <property type="entry name" value="Galactose-binding domain-like"/>
    <property type="match status" value="1"/>
</dbReference>
<accession>A0ABQ2J6W1</accession>
<dbReference type="EMBL" id="BMND01000005">
    <property type="protein sequence ID" value="GGN40066.1"/>
    <property type="molecule type" value="Genomic_DNA"/>
</dbReference>
<organism evidence="4 5">
    <name type="scientific">Streptomyces kronopolitis</name>
    <dbReference type="NCBI Taxonomy" id="1612435"/>
    <lineage>
        <taxon>Bacteria</taxon>
        <taxon>Bacillati</taxon>
        <taxon>Actinomycetota</taxon>
        <taxon>Actinomycetes</taxon>
        <taxon>Kitasatosporales</taxon>
        <taxon>Streptomycetaceae</taxon>
        <taxon>Streptomyces</taxon>
    </lineage>
</organism>
<name>A0ABQ2J6W1_9ACTN</name>
<evidence type="ECO:0000256" key="2">
    <source>
        <dbReference type="SAM" id="MobiDB-lite"/>
    </source>
</evidence>
<dbReference type="SUPFAM" id="SSF49785">
    <property type="entry name" value="Galactose-binding domain-like"/>
    <property type="match status" value="1"/>
</dbReference>
<evidence type="ECO:0000313" key="5">
    <source>
        <dbReference type="Proteomes" id="UP000600080"/>
    </source>
</evidence>
<dbReference type="Proteomes" id="UP000600080">
    <property type="component" value="Unassembled WGS sequence"/>
</dbReference>
<dbReference type="Pfam" id="PF08530">
    <property type="entry name" value="PepX_C"/>
    <property type="match status" value="1"/>
</dbReference>
<proteinExistence type="predicted"/>
<keyword evidence="1 4" id="KW-0378">Hydrolase</keyword>
<dbReference type="Pfam" id="PF02129">
    <property type="entry name" value="Peptidase_S15"/>
    <property type="match status" value="1"/>
</dbReference>
<reference evidence="5" key="1">
    <citation type="journal article" date="2019" name="Int. J. Syst. Evol. Microbiol.">
        <title>The Global Catalogue of Microorganisms (GCM) 10K type strain sequencing project: providing services to taxonomists for standard genome sequencing and annotation.</title>
        <authorList>
            <consortium name="The Broad Institute Genomics Platform"/>
            <consortium name="The Broad Institute Genome Sequencing Center for Infectious Disease"/>
            <person name="Wu L."/>
            <person name="Ma J."/>
        </authorList>
    </citation>
    <scope>NUCLEOTIDE SEQUENCE [LARGE SCALE GENOMIC DNA]</scope>
    <source>
        <strain evidence="5">CGMCC 4.7323</strain>
    </source>
</reference>
<dbReference type="GO" id="GO:0016787">
    <property type="term" value="F:hydrolase activity"/>
    <property type="evidence" value="ECO:0007669"/>
    <property type="project" value="UniProtKB-KW"/>
</dbReference>
<sequence>MTTATARPSAKKPPLHVRAARRAMRNLPPKRYDVAREPGLVVPAADGSALLADHYFPLAGGDFPTVLARSPYGRGFPWAAMYGVHLAEQGFHVVLQSCRGSGGSGGESALWQHEAADGQATVAWLRQQPWFTGVLGTIGASYLGYTQWALALDPPPELRAMVVQIGLHDLHSFFHPGGAFALETALISTMGRLSQHRGLAESLRAGLRLRRHLPAVARTLPLGESYVPGLGGRVPFLEEAMAHPDPGDPHWQGADAGVAARRLTVPTALISGWHDALLDQNLRQYARLRRAGCDTSLLIGPWTHSSALSGPEALGASLAWLRAHLCDDPSGLPASRVRVHVGGRRTWHDLPDWPPPGTDRRWYIGSGGTLHDRIPGDATAPLSFRYDPADPTPSVGGPLLSPKAGSRDNTALEARDDVLTFTTAPLTEPLHVAGPVRAELRVAVDTGHADVFARLCEVDARGRSVNVCDGLQRLVLAGDGPAEVTVAMSATAHRFAAGHRIRLQISGGAHPRFARHTGTGEPPATATRLRPSEVSLFPGSALVLPLADADLDGREPARRPARSAGRQTCERRAYPS</sequence>
<evidence type="ECO:0000256" key="1">
    <source>
        <dbReference type="ARBA" id="ARBA00022801"/>
    </source>
</evidence>
<dbReference type="InterPro" id="IPR005674">
    <property type="entry name" value="CocE/Ser_esterase"/>
</dbReference>
<dbReference type="Gene3D" id="3.40.50.1820">
    <property type="entry name" value="alpha/beta hydrolase"/>
    <property type="match status" value="1"/>
</dbReference>
<dbReference type="InterPro" id="IPR013736">
    <property type="entry name" value="Xaa-Pro_dipept_C"/>
</dbReference>
<evidence type="ECO:0000259" key="3">
    <source>
        <dbReference type="SMART" id="SM00939"/>
    </source>
</evidence>
<gene>
    <name evidence="4" type="ORF">GCM10012285_17760</name>
</gene>
<dbReference type="InterPro" id="IPR000383">
    <property type="entry name" value="Xaa-Pro-like_dom"/>
</dbReference>
<dbReference type="Gene3D" id="1.10.3020.10">
    <property type="entry name" value="alpha-amino acid ester hydrolase ( Helical cap domain)"/>
    <property type="match status" value="1"/>
</dbReference>
<dbReference type="InterPro" id="IPR008979">
    <property type="entry name" value="Galactose-bd-like_sf"/>
</dbReference>
<evidence type="ECO:0000313" key="4">
    <source>
        <dbReference type="EMBL" id="GGN40066.1"/>
    </source>
</evidence>
<keyword evidence="5" id="KW-1185">Reference proteome</keyword>
<dbReference type="SUPFAM" id="SSF53474">
    <property type="entry name" value="alpha/beta-Hydrolases"/>
    <property type="match status" value="1"/>
</dbReference>
<comment type="caution">
    <text evidence="4">The sequence shown here is derived from an EMBL/GenBank/DDBJ whole genome shotgun (WGS) entry which is preliminary data.</text>
</comment>
<protein>
    <submittedName>
        <fullName evidence="4">Hydrolase</fullName>
    </submittedName>
</protein>
<feature type="domain" description="Xaa-Pro dipeptidyl-peptidase C-terminal" evidence="3">
    <location>
        <begin position="318"/>
        <end position="547"/>
    </location>
</feature>
<dbReference type="PANTHER" id="PTHR43056:SF10">
    <property type="entry name" value="COCE_NOND FAMILY, PUTATIVE (AFU_ORTHOLOGUE AFUA_7G00600)-RELATED"/>
    <property type="match status" value="1"/>
</dbReference>
<dbReference type="InterPro" id="IPR029058">
    <property type="entry name" value="AB_hydrolase_fold"/>
</dbReference>
<feature type="region of interest" description="Disordered" evidence="2">
    <location>
        <begin position="550"/>
        <end position="576"/>
    </location>
</feature>